<accession>A0A5N3R8B8</accession>
<dbReference type="EMBL" id="VWSE01000003">
    <property type="protein sequence ID" value="KAB0290523.1"/>
    <property type="molecule type" value="Genomic_DNA"/>
</dbReference>
<gene>
    <name evidence="1" type="ORF">F2P58_06325</name>
</gene>
<evidence type="ECO:0000313" key="2">
    <source>
        <dbReference type="Proteomes" id="UP000326789"/>
    </source>
</evidence>
<sequence length="85" mass="10042">MEKNEGKQKVPYLNGRTLDQYRDRLFFSLQTRRMVGIVHKNLQNYCQFDSAHSVARPHKILGQLCVNKKGIRRCLFTNSLRFNIT</sequence>
<name>A0A5N3R8B8_9VIBR</name>
<organism evidence="1 2">
    <name type="scientific">Vibrio fortis</name>
    <dbReference type="NCBI Taxonomy" id="212667"/>
    <lineage>
        <taxon>Bacteria</taxon>
        <taxon>Pseudomonadati</taxon>
        <taxon>Pseudomonadota</taxon>
        <taxon>Gammaproteobacteria</taxon>
        <taxon>Vibrionales</taxon>
        <taxon>Vibrionaceae</taxon>
        <taxon>Vibrio</taxon>
    </lineage>
</organism>
<proteinExistence type="predicted"/>
<reference evidence="1 2" key="1">
    <citation type="submission" date="2019-09" db="EMBL/GenBank/DDBJ databases">
        <title>Whole genome sequence of Vibrio fortis.</title>
        <authorList>
            <person name="Das S.K."/>
        </authorList>
    </citation>
    <scope>NUCLEOTIDE SEQUENCE [LARGE SCALE GENOMIC DNA]</scope>
    <source>
        <strain evidence="1 2">AN60</strain>
    </source>
</reference>
<evidence type="ECO:0000313" key="1">
    <source>
        <dbReference type="EMBL" id="KAB0290523.1"/>
    </source>
</evidence>
<protein>
    <submittedName>
        <fullName evidence="1">Uncharacterized protein</fullName>
    </submittedName>
</protein>
<dbReference type="AlphaFoldDB" id="A0A5N3R8B8"/>
<dbReference type="Proteomes" id="UP000326789">
    <property type="component" value="Unassembled WGS sequence"/>
</dbReference>
<comment type="caution">
    <text evidence="1">The sequence shown here is derived from an EMBL/GenBank/DDBJ whole genome shotgun (WGS) entry which is preliminary data.</text>
</comment>